<sequence>MRIHQTSLPAMTAALPRAGDAKPETARFEMMKEQAVFTPLNQKEGHANFSLRGLLNKLPSLPFSISLPLHSLFSERKGADIDTLGKKPRIFESNLEIACNEYSGQAILMEQQDYLQTMKTHLPDMRNKIQSVEDGACLGLSTLWLLGRYSGLDDKTVIGNLLGYDADDDEMISASRARSGFEKVYVVQEKFQNSARFDGQMKDRRFDDAAPVVRRYDFMQRIANLAKMSVVPVAGETPFVLLDRREGFGDGLIGDVLREGREQLLSVQSDGHAMAIYANGRDQYAFYDPNNGIFNFQDKGDFVSFMNRIGKMLSDPSPKLGSGDPDRLMLMELKVH</sequence>
<feature type="domain" description="Peptidase C58 YopT-type" evidence="4">
    <location>
        <begin position="127"/>
        <end position="309"/>
    </location>
</feature>
<organism evidence="5 6">
    <name type="scientific">Brenneria goodwinii</name>
    <dbReference type="NCBI Taxonomy" id="1109412"/>
    <lineage>
        <taxon>Bacteria</taxon>
        <taxon>Pseudomonadati</taxon>
        <taxon>Pseudomonadota</taxon>
        <taxon>Gammaproteobacteria</taxon>
        <taxon>Enterobacterales</taxon>
        <taxon>Pectobacteriaceae</taxon>
        <taxon>Brenneria</taxon>
    </lineage>
</organism>
<dbReference type="Gene3D" id="3.90.70.20">
    <property type="match status" value="1"/>
</dbReference>
<keyword evidence="2" id="KW-0378">Hydrolase</keyword>
<evidence type="ECO:0000256" key="1">
    <source>
        <dbReference type="ARBA" id="ARBA00022670"/>
    </source>
</evidence>
<protein>
    <recommendedName>
        <fullName evidence="4">Peptidase C58 YopT-type domain-containing protein</fullName>
    </recommendedName>
</protein>
<dbReference type="GO" id="GO:0004197">
    <property type="term" value="F:cysteine-type endopeptidase activity"/>
    <property type="evidence" value="ECO:0007669"/>
    <property type="project" value="InterPro"/>
</dbReference>
<gene>
    <name evidence="5" type="ORF">BN1221_01315c</name>
</gene>
<dbReference type="Pfam" id="PF03543">
    <property type="entry name" value="Peptidase_C58"/>
    <property type="match status" value="1"/>
</dbReference>
<dbReference type="InterPro" id="IPR006473">
    <property type="entry name" value="Peptidase_C58_Yopt"/>
</dbReference>
<reference evidence="6" key="1">
    <citation type="submission" date="2015-01" db="EMBL/GenBank/DDBJ databases">
        <authorList>
            <person name="Paterson Steve"/>
        </authorList>
    </citation>
    <scope>NUCLEOTIDE SEQUENCE [LARGE SCALE GENOMIC DNA]</scope>
    <source>
        <strain evidence="6">OBR1</strain>
    </source>
</reference>
<evidence type="ECO:0000313" key="6">
    <source>
        <dbReference type="Proteomes" id="UP000044377"/>
    </source>
</evidence>
<evidence type="ECO:0000256" key="3">
    <source>
        <dbReference type="ARBA" id="ARBA00022807"/>
    </source>
</evidence>
<dbReference type="InterPro" id="IPR038765">
    <property type="entry name" value="Papain-like_cys_pep_sf"/>
</dbReference>
<dbReference type="EMBL" id="CGIG01000001">
    <property type="protein sequence ID" value="CPR15094.1"/>
    <property type="molecule type" value="Genomic_DNA"/>
</dbReference>
<keyword evidence="3" id="KW-0788">Thiol protease</keyword>
<keyword evidence="1" id="KW-0645">Protease</keyword>
<evidence type="ECO:0000256" key="2">
    <source>
        <dbReference type="ARBA" id="ARBA00022801"/>
    </source>
</evidence>
<dbReference type="STRING" id="1109412.BN1221_01315c"/>
<dbReference type="Proteomes" id="UP000044377">
    <property type="component" value="Unassembled WGS sequence"/>
</dbReference>
<keyword evidence="6" id="KW-1185">Reference proteome</keyword>
<dbReference type="RefSeq" id="WP_048636624.1">
    <property type="nucleotide sequence ID" value="NZ_CGIG01000001.1"/>
</dbReference>
<dbReference type="OrthoDB" id="6433906at2"/>
<evidence type="ECO:0000313" key="5">
    <source>
        <dbReference type="EMBL" id="CPR15094.1"/>
    </source>
</evidence>
<evidence type="ECO:0000259" key="4">
    <source>
        <dbReference type="Pfam" id="PF03543"/>
    </source>
</evidence>
<proteinExistence type="predicted"/>
<accession>A0A0G4JSH6</accession>
<dbReference type="GO" id="GO:0006508">
    <property type="term" value="P:proteolysis"/>
    <property type="evidence" value="ECO:0007669"/>
    <property type="project" value="UniProtKB-KW"/>
</dbReference>
<dbReference type="AlphaFoldDB" id="A0A0G4JSH6"/>
<name>A0A0G4JSH6_9GAMM</name>
<dbReference type="SUPFAM" id="SSF54001">
    <property type="entry name" value="Cysteine proteinases"/>
    <property type="match status" value="1"/>
</dbReference>